<protein>
    <recommendedName>
        <fullName evidence="4">ribonuclease Z</fullName>
        <ecNumber evidence="4">3.1.26.11</ecNumber>
    </recommendedName>
</protein>
<evidence type="ECO:0000256" key="8">
    <source>
        <dbReference type="ARBA" id="ARBA00022759"/>
    </source>
</evidence>
<comment type="caution">
    <text evidence="12">The sequence shown here is derived from an EMBL/GenBank/DDBJ whole genome shotgun (WGS) entry which is preliminary data.</text>
</comment>
<dbReference type="Proteomes" id="UP000194236">
    <property type="component" value="Unassembled WGS sequence"/>
</dbReference>
<evidence type="ECO:0000256" key="2">
    <source>
        <dbReference type="ARBA" id="ARBA00001947"/>
    </source>
</evidence>
<dbReference type="InterPro" id="IPR036866">
    <property type="entry name" value="RibonucZ/Hydroxyglut_hydro"/>
</dbReference>
<organism evidence="12 13">
    <name type="scientific">Euroglyphus maynei</name>
    <name type="common">Mayne's house dust mite</name>
    <dbReference type="NCBI Taxonomy" id="6958"/>
    <lineage>
        <taxon>Eukaryota</taxon>
        <taxon>Metazoa</taxon>
        <taxon>Ecdysozoa</taxon>
        <taxon>Arthropoda</taxon>
        <taxon>Chelicerata</taxon>
        <taxon>Arachnida</taxon>
        <taxon>Acari</taxon>
        <taxon>Acariformes</taxon>
        <taxon>Sarcoptiformes</taxon>
        <taxon>Astigmata</taxon>
        <taxon>Psoroptidia</taxon>
        <taxon>Analgoidea</taxon>
        <taxon>Pyroglyphidae</taxon>
        <taxon>Pyroglyphinae</taxon>
        <taxon>Euroglyphus</taxon>
    </lineage>
</organism>
<keyword evidence="5" id="KW-0819">tRNA processing</keyword>
<feature type="domain" description="tRNase Z endonuclease" evidence="11">
    <location>
        <begin position="45"/>
        <end position="95"/>
    </location>
</feature>
<keyword evidence="7" id="KW-0479">Metal-binding</keyword>
<evidence type="ECO:0000256" key="4">
    <source>
        <dbReference type="ARBA" id="ARBA00012477"/>
    </source>
</evidence>
<evidence type="ECO:0000313" key="13">
    <source>
        <dbReference type="Proteomes" id="UP000194236"/>
    </source>
</evidence>
<name>A0A1Y3B4C5_EURMA</name>
<evidence type="ECO:0000313" key="12">
    <source>
        <dbReference type="EMBL" id="OTF74446.1"/>
    </source>
</evidence>
<comment type="catalytic activity">
    <reaction evidence="1">
        <text>Endonucleolytic cleavage of RNA, removing extra 3' nucleotides from tRNA precursor, generating 3' termini of tRNAs. A 3'-hydroxy group is left at the tRNA terminus and a 5'-phosphoryl group is left at the trailer molecule.</text>
        <dbReference type="EC" id="3.1.26.11"/>
    </reaction>
</comment>
<reference evidence="12 13" key="1">
    <citation type="submission" date="2017-03" db="EMBL/GenBank/DDBJ databases">
        <title>Genome Survey of Euroglyphus maynei.</title>
        <authorList>
            <person name="Arlian L.G."/>
            <person name="Morgan M.S."/>
            <person name="Rider S.D."/>
        </authorList>
    </citation>
    <scope>NUCLEOTIDE SEQUENCE [LARGE SCALE GENOMIC DNA]</scope>
    <source>
        <strain evidence="12">Arlian Lab</strain>
        <tissue evidence="12">Whole body</tissue>
    </source>
</reference>
<dbReference type="EC" id="3.1.26.11" evidence="4"/>
<evidence type="ECO:0000256" key="3">
    <source>
        <dbReference type="ARBA" id="ARBA00007823"/>
    </source>
</evidence>
<dbReference type="OrthoDB" id="527344at2759"/>
<dbReference type="GO" id="GO:1990180">
    <property type="term" value="P:mitochondrial tRNA 3'-end processing"/>
    <property type="evidence" value="ECO:0007669"/>
    <property type="project" value="TreeGrafter"/>
</dbReference>
<evidence type="ECO:0000256" key="6">
    <source>
        <dbReference type="ARBA" id="ARBA00022722"/>
    </source>
</evidence>
<keyword evidence="10" id="KW-0862">Zinc</keyword>
<dbReference type="GO" id="GO:0042781">
    <property type="term" value="F:3'-tRNA processing endoribonuclease activity"/>
    <property type="evidence" value="ECO:0007669"/>
    <property type="project" value="UniProtKB-EC"/>
</dbReference>
<dbReference type="PANTHER" id="PTHR12553">
    <property type="entry name" value="ZINC PHOSPHODIESTERASE ELAC PROTEIN 2"/>
    <property type="match status" value="1"/>
</dbReference>
<dbReference type="AlphaFoldDB" id="A0A1Y3B4C5"/>
<dbReference type="PANTHER" id="PTHR12553:SF49">
    <property type="entry name" value="ZINC PHOSPHODIESTERASE ELAC PROTEIN 2"/>
    <property type="match status" value="1"/>
</dbReference>
<comment type="similarity">
    <text evidence="3">Belongs to the RNase Z family.</text>
</comment>
<feature type="non-terminal residue" evidence="12">
    <location>
        <position position="286"/>
    </location>
</feature>
<proteinExistence type="inferred from homology"/>
<gene>
    <name evidence="12" type="ORF">BLA29_007409</name>
</gene>
<dbReference type="SUPFAM" id="SSF56281">
    <property type="entry name" value="Metallo-hydrolase/oxidoreductase"/>
    <property type="match status" value="1"/>
</dbReference>
<dbReference type="Pfam" id="PF13691">
    <property type="entry name" value="Lactamase_B_4"/>
    <property type="match status" value="1"/>
</dbReference>
<evidence type="ECO:0000259" key="11">
    <source>
        <dbReference type="Pfam" id="PF13691"/>
    </source>
</evidence>
<accession>A0A1Y3B4C5</accession>
<evidence type="ECO:0000256" key="5">
    <source>
        <dbReference type="ARBA" id="ARBA00022694"/>
    </source>
</evidence>
<evidence type="ECO:0000256" key="1">
    <source>
        <dbReference type="ARBA" id="ARBA00000402"/>
    </source>
</evidence>
<keyword evidence="9" id="KW-0378">Hydrolase</keyword>
<evidence type="ECO:0000256" key="10">
    <source>
        <dbReference type="ARBA" id="ARBA00022833"/>
    </source>
</evidence>
<keyword evidence="6" id="KW-0540">Nuclease</keyword>
<dbReference type="Gene3D" id="3.60.15.10">
    <property type="entry name" value="Ribonuclease Z/Hydroxyacylglutathione hydrolase-like"/>
    <property type="match status" value="1"/>
</dbReference>
<dbReference type="InterPro" id="IPR027794">
    <property type="entry name" value="tRNase_Z_dom"/>
</dbReference>
<evidence type="ECO:0000256" key="9">
    <source>
        <dbReference type="ARBA" id="ARBA00022801"/>
    </source>
</evidence>
<dbReference type="GO" id="GO:0005739">
    <property type="term" value="C:mitochondrion"/>
    <property type="evidence" value="ECO:0007669"/>
    <property type="project" value="TreeGrafter"/>
</dbReference>
<dbReference type="GO" id="GO:0046872">
    <property type="term" value="F:metal ion binding"/>
    <property type="evidence" value="ECO:0007669"/>
    <property type="project" value="UniProtKB-KW"/>
</dbReference>
<dbReference type="EMBL" id="MUJZ01047053">
    <property type="protein sequence ID" value="OTF74446.1"/>
    <property type="molecule type" value="Genomic_DNA"/>
</dbReference>
<keyword evidence="13" id="KW-1185">Reference proteome</keyword>
<comment type="cofactor">
    <cofactor evidence="2">
        <name>Zn(2+)</name>
        <dbReference type="ChEBI" id="CHEBI:29105"/>
    </cofactor>
</comment>
<evidence type="ECO:0000256" key="7">
    <source>
        <dbReference type="ARBA" id="ARBA00022723"/>
    </source>
</evidence>
<keyword evidence="8" id="KW-0255">Endonuclease</keyword>
<dbReference type="InterPro" id="IPR047151">
    <property type="entry name" value="RNZ2-like"/>
</dbReference>
<sequence>MSIVYRLSRLLSPRAVVQYKNRTMLSNNVSARINMIVMGNGAMMQPSVIVTSDKTNYLFNCGEGTQRMIIEHNKYLKLGKLQNVFFTGTSYENWSGFFGLVLTVAEIKNQFSFYGSKRFEKIVQMYRQFLQSASRVELEHIVTDSVGTVIDLIDDDDFLIRSLSHKQSTAYILIAKDKIGRLLIDKCKQLNIPPGPKFAALKNGETIEIAGKIIQPKDVLGAPEPGAAIVILECPQSDYLNDFYEKVENFTPYVHGKQIELIVHMTPAKIANDSNYQSWMNTFDSN</sequence>